<keyword evidence="1" id="KW-0812">Transmembrane</keyword>
<accession>A0A084QJ15</accession>
<dbReference type="HOGENOM" id="CLU_065434_1_0_1"/>
<dbReference type="OrthoDB" id="5352400at2759"/>
<proteinExistence type="predicted"/>
<gene>
    <name evidence="2" type="ORF">S40285_03742</name>
</gene>
<sequence>MAKSTTVLAVLFPFEICLAVAAMALFVLKFPEASRRHDRHDSSTCSETSCGRYVISQGPSVNELESLTMHPGLAIAALSLLVVCLRVILSRLGYLSQTVTAMYDVLLCFLWSLSVISQYRLVTEQYRGIGCGDDASCTAIGACFFISTIAAVTYAARLVCHVTNWMQERNKEKRLKSQQSWLSFEEEEGEPDAEQSKQVFKEALSPVLAFFPESTIVGVMCERKRNQSD</sequence>
<feature type="transmembrane region" description="Helical" evidence="1">
    <location>
        <begin position="69"/>
        <end position="89"/>
    </location>
</feature>
<evidence type="ECO:0000313" key="3">
    <source>
        <dbReference type="Proteomes" id="UP000028524"/>
    </source>
</evidence>
<feature type="transmembrane region" description="Helical" evidence="1">
    <location>
        <begin position="7"/>
        <end position="28"/>
    </location>
</feature>
<evidence type="ECO:0000256" key="1">
    <source>
        <dbReference type="SAM" id="Phobius"/>
    </source>
</evidence>
<dbReference type="Proteomes" id="UP000028524">
    <property type="component" value="Unassembled WGS sequence"/>
</dbReference>
<keyword evidence="3" id="KW-1185">Reference proteome</keyword>
<reference evidence="2 3" key="1">
    <citation type="journal article" date="2014" name="BMC Genomics">
        <title>Comparative genome sequencing reveals chemotype-specific gene clusters in the toxigenic black mold Stachybotrys.</title>
        <authorList>
            <person name="Semeiks J."/>
            <person name="Borek D."/>
            <person name="Otwinowski Z."/>
            <person name="Grishin N.V."/>
        </authorList>
    </citation>
    <scope>NUCLEOTIDE SEQUENCE [LARGE SCALE GENOMIC DNA]</scope>
    <source>
        <strain evidence="2 3">IBT 40285</strain>
    </source>
</reference>
<evidence type="ECO:0000313" key="2">
    <source>
        <dbReference type="EMBL" id="KFA63950.1"/>
    </source>
</evidence>
<feature type="transmembrane region" description="Helical" evidence="1">
    <location>
        <begin position="139"/>
        <end position="160"/>
    </location>
</feature>
<dbReference type="InParanoid" id="A0A084QJ15"/>
<evidence type="ECO:0008006" key="4">
    <source>
        <dbReference type="Google" id="ProtNLM"/>
    </source>
</evidence>
<feature type="transmembrane region" description="Helical" evidence="1">
    <location>
        <begin position="101"/>
        <end position="119"/>
    </location>
</feature>
<keyword evidence="1" id="KW-1133">Transmembrane helix</keyword>
<protein>
    <recommendedName>
        <fullName evidence="4">MARVEL domain-containing protein</fullName>
    </recommendedName>
</protein>
<dbReference type="AlphaFoldDB" id="A0A084QJ15"/>
<keyword evidence="1" id="KW-0472">Membrane</keyword>
<name>A0A084QJ15_STAC4</name>
<dbReference type="EMBL" id="KL660712">
    <property type="protein sequence ID" value="KFA63950.1"/>
    <property type="molecule type" value="Genomic_DNA"/>
</dbReference>
<organism evidence="2 3">
    <name type="scientific">Stachybotrys chlorohalonatus (strain IBT 40285)</name>
    <dbReference type="NCBI Taxonomy" id="1283841"/>
    <lineage>
        <taxon>Eukaryota</taxon>
        <taxon>Fungi</taxon>
        <taxon>Dikarya</taxon>
        <taxon>Ascomycota</taxon>
        <taxon>Pezizomycotina</taxon>
        <taxon>Sordariomycetes</taxon>
        <taxon>Hypocreomycetidae</taxon>
        <taxon>Hypocreales</taxon>
        <taxon>Stachybotryaceae</taxon>
        <taxon>Stachybotrys</taxon>
    </lineage>
</organism>